<dbReference type="Proteomes" id="UP000237105">
    <property type="component" value="Unassembled WGS sequence"/>
</dbReference>
<dbReference type="InterPro" id="IPR036691">
    <property type="entry name" value="Endo/exonu/phosph_ase_sf"/>
</dbReference>
<comment type="caution">
    <text evidence="1">The sequence shown here is derived from an EMBL/GenBank/DDBJ whole genome shotgun (WGS) entry which is preliminary data.</text>
</comment>
<dbReference type="Gene3D" id="3.60.10.10">
    <property type="entry name" value="Endonuclease/exonuclease/phosphatase"/>
    <property type="match status" value="1"/>
</dbReference>
<name>A0A2P5AZQ9_PARAD</name>
<keyword evidence="1" id="KW-0378">Hydrolase</keyword>
<sequence length="161" mass="18633">MNLLCWNTRGMGSLTVFNKLQRLVRCHSPKLVFLSETKLWGSKTANLRFGLGFDSCFHVDHEGSSGSLVLLWNNEWIISVKSFSKHHIDALITNDRGSRWRFTRVYGHCKTIERIHTWEVIRHLNSLFDLPWQLGGDFNEILGLSEKKGGSASYYSSMFYF</sequence>
<dbReference type="GO" id="GO:0004527">
    <property type="term" value="F:exonuclease activity"/>
    <property type="evidence" value="ECO:0007669"/>
    <property type="project" value="UniProtKB-KW"/>
</dbReference>
<keyword evidence="1" id="KW-0255">Endonuclease</keyword>
<accession>A0A2P5AZQ9</accession>
<reference evidence="2" key="1">
    <citation type="submission" date="2016-06" db="EMBL/GenBank/DDBJ databases">
        <title>Parallel loss of symbiosis genes in relatives of nitrogen-fixing non-legume Parasponia.</title>
        <authorList>
            <person name="Van Velzen R."/>
            <person name="Holmer R."/>
            <person name="Bu F."/>
            <person name="Rutten L."/>
            <person name="Van Zeijl A."/>
            <person name="Liu W."/>
            <person name="Santuari L."/>
            <person name="Cao Q."/>
            <person name="Sharma T."/>
            <person name="Shen D."/>
            <person name="Roswanjaya Y."/>
            <person name="Wardhani T."/>
            <person name="Kalhor M.S."/>
            <person name="Jansen J."/>
            <person name="Van den Hoogen J."/>
            <person name="Gungor B."/>
            <person name="Hartog M."/>
            <person name="Hontelez J."/>
            <person name="Verver J."/>
            <person name="Yang W.-C."/>
            <person name="Schijlen E."/>
            <person name="Repin R."/>
            <person name="Schilthuizen M."/>
            <person name="Schranz E."/>
            <person name="Heidstra R."/>
            <person name="Miyata K."/>
            <person name="Fedorova E."/>
            <person name="Kohlen W."/>
            <person name="Bisseling T."/>
            <person name="Smit S."/>
            <person name="Geurts R."/>
        </authorList>
    </citation>
    <scope>NUCLEOTIDE SEQUENCE [LARGE SCALE GENOMIC DNA]</scope>
    <source>
        <strain evidence="2">cv. WU1-14</strain>
    </source>
</reference>
<gene>
    <name evidence="1" type="ORF">PanWU01x14_285230</name>
</gene>
<protein>
    <submittedName>
        <fullName evidence="1">Endonuclease/exonuclease/phosphatase</fullName>
    </submittedName>
</protein>
<evidence type="ECO:0000313" key="2">
    <source>
        <dbReference type="Proteomes" id="UP000237105"/>
    </source>
</evidence>
<keyword evidence="2" id="KW-1185">Reference proteome</keyword>
<dbReference type="AlphaFoldDB" id="A0A2P5AZQ9"/>
<keyword evidence="1" id="KW-0269">Exonuclease</keyword>
<dbReference type="GO" id="GO:0004519">
    <property type="term" value="F:endonuclease activity"/>
    <property type="evidence" value="ECO:0007669"/>
    <property type="project" value="UniProtKB-KW"/>
</dbReference>
<dbReference type="EMBL" id="JXTB01000402">
    <property type="protein sequence ID" value="PON41991.1"/>
    <property type="molecule type" value="Genomic_DNA"/>
</dbReference>
<keyword evidence="1" id="KW-0540">Nuclease</keyword>
<dbReference type="SUPFAM" id="SSF56219">
    <property type="entry name" value="DNase I-like"/>
    <property type="match status" value="1"/>
</dbReference>
<dbReference type="OrthoDB" id="1729225at2759"/>
<dbReference type="PANTHER" id="PTHR35218">
    <property type="entry name" value="RNASE H DOMAIN-CONTAINING PROTEIN"/>
    <property type="match status" value="1"/>
</dbReference>
<proteinExistence type="predicted"/>
<organism evidence="1 2">
    <name type="scientific">Parasponia andersonii</name>
    <name type="common">Sponia andersonii</name>
    <dbReference type="NCBI Taxonomy" id="3476"/>
    <lineage>
        <taxon>Eukaryota</taxon>
        <taxon>Viridiplantae</taxon>
        <taxon>Streptophyta</taxon>
        <taxon>Embryophyta</taxon>
        <taxon>Tracheophyta</taxon>
        <taxon>Spermatophyta</taxon>
        <taxon>Magnoliopsida</taxon>
        <taxon>eudicotyledons</taxon>
        <taxon>Gunneridae</taxon>
        <taxon>Pentapetalae</taxon>
        <taxon>rosids</taxon>
        <taxon>fabids</taxon>
        <taxon>Rosales</taxon>
        <taxon>Cannabaceae</taxon>
        <taxon>Parasponia</taxon>
    </lineage>
</organism>
<dbReference type="PANTHER" id="PTHR35218:SF9">
    <property type="entry name" value="ENDONUCLEASE_EXONUCLEASE_PHOSPHATASE DOMAIN-CONTAINING PROTEIN"/>
    <property type="match status" value="1"/>
</dbReference>
<evidence type="ECO:0000313" key="1">
    <source>
        <dbReference type="EMBL" id="PON41991.1"/>
    </source>
</evidence>